<dbReference type="NCBIfam" id="TIGR00576">
    <property type="entry name" value="dut"/>
    <property type="match status" value="1"/>
</dbReference>
<protein>
    <recommendedName>
        <fullName evidence="2">dUTP diphosphatase</fullName>
        <ecNumber evidence="2">3.6.1.23</ecNumber>
    </recommendedName>
</protein>
<evidence type="ECO:0000256" key="5">
    <source>
        <dbReference type="ARBA" id="ARBA00047686"/>
    </source>
</evidence>
<dbReference type="GO" id="GO:0000287">
    <property type="term" value="F:magnesium ion binding"/>
    <property type="evidence" value="ECO:0007669"/>
    <property type="project" value="InterPro"/>
</dbReference>
<evidence type="ECO:0000313" key="8">
    <source>
        <dbReference type="Proteomes" id="UP000326779"/>
    </source>
</evidence>
<dbReference type="GO" id="GO:0046081">
    <property type="term" value="P:dUTP catabolic process"/>
    <property type="evidence" value="ECO:0007669"/>
    <property type="project" value="InterPro"/>
</dbReference>
<evidence type="ECO:0000259" key="6">
    <source>
        <dbReference type="Pfam" id="PF00692"/>
    </source>
</evidence>
<evidence type="ECO:0000256" key="2">
    <source>
        <dbReference type="ARBA" id="ARBA00012379"/>
    </source>
</evidence>
<keyword evidence="4" id="KW-0546">Nucleotide metabolism</keyword>
<keyword evidence="3 7" id="KW-0378">Hydrolase</keyword>
<evidence type="ECO:0000256" key="3">
    <source>
        <dbReference type="ARBA" id="ARBA00022801"/>
    </source>
</evidence>
<dbReference type="GO" id="GO:0004170">
    <property type="term" value="F:dUTP diphosphatase activity"/>
    <property type="evidence" value="ECO:0007669"/>
    <property type="project" value="UniProtKB-EC"/>
</dbReference>
<organism evidence="7 8">
    <name type="scientific">Schleiferilactobacillus harbinensis</name>
    <dbReference type="NCBI Taxonomy" id="304207"/>
    <lineage>
        <taxon>Bacteria</taxon>
        <taxon>Bacillati</taxon>
        <taxon>Bacillota</taxon>
        <taxon>Bacilli</taxon>
        <taxon>Lactobacillales</taxon>
        <taxon>Lactobacillaceae</taxon>
        <taxon>Schleiferilactobacillus</taxon>
    </lineage>
</organism>
<sequence length="152" mass="16581">MGAKRALIKRHFEPIAGYDGPLPLRATAYSAGYDIAAAETVVIKPGNIALIPTGIKVKLGRYEYLELVSRSSLPRKRHLVMPNSIGIIDSDYYPHEIMGQFWNIGQVPAVINAGDRIMQGIFRSYLLTDNDAATGVRSGGFGSTDKENEGND</sequence>
<dbReference type="Pfam" id="PF00692">
    <property type="entry name" value="dUTPase"/>
    <property type="match status" value="1"/>
</dbReference>
<dbReference type="EMBL" id="CP045143">
    <property type="protein sequence ID" value="QFR25154.1"/>
    <property type="molecule type" value="Genomic_DNA"/>
</dbReference>
<evidence type="ECO:0000313" key="7">
    <source>
        <dbReference type="EMBL" id="QFR25154.1"/>
    </source>
</evidence>
<dbReference type="CDD" id="cd07557">
    <property type="entry name" value="trimeric_dUTPase"/>
    <property type="match status" value="1"/>
</dbReference>
<feature type="domain" description="dUTPase-like" evidence="6">
    <location>
        <begin position="21"/>
        <end position="144"/>
    </location>
</feature>
<comment type="catalytic activity">
    <reaction evidence="5">
        <text>dUTP + H2O = dUMP + diphosphate + H(+)</text>
        <dbReference type="Rhea" id="RHEA:10248"/>
        <dbReference type="ChEBI" id="CHEBI:15377"/>
        <dbReference type="ChEBI" id="CHEBI:15378"/>
        <dbReference type="ChEBI" id="CHEBI:33019"/>
        <dbReference type="ChEBI" id="CHEBI:61555"/>
        <dbReference type="ChEBI" id="CHEBI:246422"/>
        <dbReference type="EC" id="3.6.1.23"/>
    </reaction>
</comment>
<dbReference type="InterPro" id="IPR029054">
    <property type="entry name" value="dUTPase-like"/>
</dbReference>
<dbReference type="InterPro" id="IPR008181">
    <property type="entry name" value="dUTPase"/>
</dbReference>
<dbReference type="EC" id="3.6.1.23" evidence="2"/>
<evidence type="ECO:0000256" key="4">
    <source>
        <dbReference type="ARBA" id="ARBA00023080"/>
    </source>
</evidence>
<proteinExistence type="inferred from homology"/>
<evidence type="ECO:0000256" key="1">
    <source>
        <dbReference type="ARBA" id="ARBA00006581"/>
    </source>
</evidence>
<dbReference type="SUPFAM" id="SSF51283">
    <property type="entry name" value="dUTPase-like"/>
    <property type="match status" value="1"/>
</dbReference>
<comment type="similarity">
    <text evidence="1">Belongs to the dUTPase family.</text>
</comment>
<accession>A0A5P8MA07</accession>
<gene>
    <name evidence="7" type="primary">dut</name>
    <name evidence="7" type="ORF">D1010_03160</name>
</gene>
<reference evidence="7 8" key="1">
    <citation type="submission" date="2019-10" db="EMBL/GenBank/DDBJ databases">
        <title>The completed genome of Lactobacillus harbinensis M1.</title>
        <authorList>
            <person name="Zheng Y."/>
        </authorList>
    </citation>
    <scope>NUCLEOTIDE SEQUENCE [LARGE SCALE GENOMIC DNA]</scope>
    <source>
        <strain evidence="7 8">M1</strain>
    </source>
</reference>
<dbReference type="Gene3D" id="2.70.40.10">
    <property type="match status" value="1"/>
</dbReference>
<dbReference type="PANTHER" id="PTHR11241:SF0">
    <property type="entry name" value="DEOXYURIDINE 5'-TRIPHOSPHATE NUCLEOTIDOHYDROLASE"/>
    <property type="match status" value="1"/>
</dbReference>
<dbReference type="InterPro" id="IPR036157">
    <property type="entry name" value="dUTPase-like_sf"/>
</dbReference>
<dbReference type="Proteomes" id="UP000326779">
    <property type="component" value="Chromosome"/>
</dbReference>
<dbReference type="KEGG" id="lhb:D1010_03160"/>
<dbReference type="PANTHER" id="PTHR11241">
    <property type="entry name" value="DEOXYURIDINE 5'-TRIPHOSPHATE NUCLEOTIDOHYDROLASE"/>
    <property type="match status" value="1"/>
</dbReference>
<dbReference type="GO" id="GO:0006226">
    <property type="term" value="P:dUMP biosynthetic process"/>
    <property type="evidence" value="ECO:0007669"/>
    <property type="project" value="InterPro"/>
</dbReference>
<dbReference type="AlphaFoldDB" id="A0A5P8MA07"/>
<dbReference type="InterPro" id="IPR033704">
    <property type="entry name" value="dUTPase_trimeric"/>
</dbReference>
<name>A0A5P8MA07_9LACO</name>